<dbReference type="InterPro" id="IPR011268">
    <property type="entry name" value="Purine_phosphorylase"/>
</dbReference>
<dbReference type="PIRSF" id="PIRSF000477">
    <property type="entry name" value="PurNPase"/>
    <property type="match status" value="1"/>
</dbReference>
<comment type="pathway">
    <text evidence="2 7">Purine metabolism; purine nucleoside salvage.</text>
</comment>
<comment type="similarity">
    <text evidence="3 7">Belongs to the PNP/MTAP phosphorylase family.</text>
</comment>
<evidence type="ECO:0000259" key="8">
    <source>
        <dbReference type="Pfam" id="PF01048"/>
    </source>
</evidence>
<protein>
    <recommendedName>
        <fullName evidence="7">Purine nucleoside phosphorylase</fullName>
        <ecNumber evidence="7">2.4.2.1</ecNumber>
    </recommendedName>
    <alternativeName>
        <fullName evidence="7">Inosine-guanosine phosphorylase</fullName>
    </alternativeName>
</protein>
<dbReference type="PANTHER" id="PTHR11904">
    <property type="entry name" value="METHYLTHIOADENOSINE/PURINE NUCLEOSIDE PHOSPHORYLASE"/>
    <property type="match status" value="1"/>
</dbReference>
<keyword evidence="10" id="KW-1185">Reference proteome</keyword>
<evidence type="ECO:0000256" key="2">
    <source>
        <dbReference type="ARBA" id="ARBA00005058"/>
    </source>
</evidence>
<dbReference type="Gene3D" id="3.40.50.1580">
    <property type="entry name" value="Nucleoside phosphorylase domain"/>
    <property type="match status" value="1"/>
</dbReference>
<dbReference type="Pfam" id="PF01048">
    <property type="entry name" value="PNP_UDP_1"/>
    <property type="match status" value="1"/>
</dbReference>
<name>W9GLX3_9MICO</name>
<keyword evidence="5 7" id="KW-0808">Transferase</keyword>
<evidence type="ECO:0000313" key="10">
    <source>
        <dbReference type="Proteomes" id="UP000019494"/>
    </source>
</evidence>
<dbReference type="NCBIfam" id="TIGR01697">
    <property type="entry name" value="PNPH-PUNA-XAPA"/>
    <property type="match status" value="1"/>
</dbReference>
<dbReference type="EC" id="2.4.2.1" evidence="7"/>
<comment type="function">
    <text evidence="1">The purine nucleoside phosphorylases catalyze the phosphorolytic breakdown of the N-glycosidic bond in the beta-(deoxy)ribonucleoside molecules, with the formation of the corresponding free purine bases and pentose-1-phosphate. Cleaves guanosine, inosine, 2'-deoxyguanosine and 2'-deoxyinosine.</text>
</comment>
<comment type="caution">
    <text evidence="9">The sequence shown here is derived from an EMBL/GenBank/DDBJ whole genome shotgun (WGS) entry which is preliminary data.</text>
</comment>
<dbReference type="NCBIfam" id="NF006054">
    <property type="entry name" value="PRK08202.1"/>
    <property type="match status" value="1"/>
</dbReference>
<comment type="catalytic activity">
    <reaction evidence="6">
        <text>a purine 2'-deoxy-D-ribonucleoside + phosphate = a purine nucleobase + 2-deoxy-alpha-D-ribose 1-phosphate</text>
        <dbReference type="Rhea" id="RHEA:36431"/>
        <dbReference type="ChEBI" id="CHEBI:26386"/>
        <dbReference type="ChEBI" id="CHEBI:43474"/>
        <dbReference type="ChEBI" id="CHEBI:57259"/>
        <dbReference type="ChEBI" id="CHEBI:142361"/>
        <dbReference type="EC" id="2.4.2.1"/>
    </reaction>
</comment>
<dbReference type="PANTHER" id="PTHR11904:SF9">
    <property type="entry name" value="PURINE NUCLEOSIDE PHOSPHORYLASE-RELATED"/>
    <property type="match status" value="1"/>
</dbReference>
<dbReference type="UniPathway" id="UPA00606"/>
<dbReference type="Proteomes" id="UP000019494">
    <property type="component" value="Unassembled WGS sequence"/>
</dbReference>
<evidence type="ECO:0000256" key="3">
    <source>
        <dbReference type="ARBA" id="ARBA00006751"/>
    </source>
</evidence>
<evidence type="ECO:0000256" key="1">
    <source>
        <dbReference type="ARBA" id="ARBA00002678"/>
    </source>
</evidence>
<dbReference type="CDD" id="cd09009">
    <property type="entry name" value="PNP-EcPNPII_like"/>
    <property type="match status" value="1"/>
</dbReference>
<evidence type="ECO:0000256" key="6">
    <source>
        <dbReference type="ARBA" id="ARBA00048556"/>
    </source>
</evidence>
<dbReference type="SUPFAM" id="SSF53167">
    <property type="entry name" value="Purine and uridine phosphorylases"/>
    <property type="match status" value="1"/>
</dbReference>
<accession>W9GLX3</accession>
<proteinExistence type="inferred from homology"/>
<reference evidence="10" key="1">
    <citation type="submission" date="2013-08" db="EMBL/GenBank/DDBJ databases">
        <title>Intrasporangium oryzae NRRL B-24470.</title>
        <authorList>
            <person name="Liu H."/>
            <person name="Wang G."/>
        </authorList>
    </citation>
    <scope>NUCLEOTIDE SEQUENCE [LARGE SCALE GENOMIC DNA]</scope>
    <source>
        <strain evidence="10">Q5-1</strain>
    </source>
</reference>
<dbReference type="GO" id="GO:0004731">
    <property type="term" value="F:purine-nucleoside phosphorylase activity"/>
    <property type="evidence" value="ECO:0007669"/>
    <property type="project" value="UniProtKB-EC"/>
</dbReference>
<keyword evidence="4 7" id="KW-0328">Glycosyltransferase</keyword>
<evidence type="ECO:0000256" key="4">
    <source>
        <dbReference type="ARBA" id="ARBA00022676"/>
    </source>
</evidence>
<dbReference type="GO" id="GO:0005737">
    <property type="term" value="C:cytoplasm"/>
    <property type="evidence" value="ECO:0007669"/>
    <property type="project" value="TreeGrafter"/>
</dbReference>
<dbReference type="RefSeq" id="WP_034719124.1">
    <property type="nucleotide sequence ID" value="NZ_AWQS01000170.1"/>
</dbReference>
<dbReference type="InterPro" id="IPR000845">
    <property type="entry name" value="Nucleoside_phosphorylase_d"/>
</dbReference>
<evidence type="ECO:0000256" key="7">
    <source>
        <dbReference type="PIRNR" id="PIRNR000477"/>
    </source>
</evidence>
<gene>
    <name evidence="9" type="ORF">N864_05635</name>
</gene>
<dbReference type="GO" id="GO:0009116">
    <property type="term" value="P:nucleoside metabolic process"/>
    <property type="evidence" value="ECO:0007669"/>
    <property type="project" value="InterPro"/>
</dbReference>
<dbReference type="OrthoDB" id="1523230at2"/>
<dbReference type="EMBL" id="AWQS01000170">
    <property type="protein sequence ID" value="EWT04899.1"/>
    <property type="molecule type" value="Genomic_DNA"/>
</dbReference>
<feature type="domain" description="Nucleoside phosphorylase" evidence="8">
    <location>
        <begin position="30"/>
        <end position="262"/>
    </location>
</feature>
<organism evidence="9 10">
    <name type="scientific">Intrasporangium chromatireducens Q5-1</name>
    <dbReference type="NCBI Taxonomy" id="584657"/>
    <lineage>
        <taxon>Bacteria</taxon>
        <taxon>Bacillati</taxon>
        <taxon>Actinomycetota</taxon>
        <taxon>Actinomycetes</taxon>
        <taxon>Micrococcales</taxon>
        <taxon>Intrasporangiaceae</taxon>
        <taxon>Intrasporangium</taxon>
    </lineage>
</organism>
<sequence length="265" mass="27501">MSTDRDPYAAARASAAVLAERTGRARHEVLVVLGSGWGPAAEALGEPAVELAMTDLPGFHAPVAEGHAGTVASVLVGGVPTLVYAGRTHLYEGHGPVPVVHGMRVAAAAGVRAAVLTNANGSLRDDWQVGQAVLVADHLNLTGVSPLVGPRFVDLTDAWSARLRGLARAFAPALDEGVYAMLRGPHYETWAEAEWLRRVGGDMLGMSTVLEAVAARELGIELLGLSTVTAIEGQPSGIDPAEVVAVAERTAKRLGPLIAGVIQRL</sequence>
<evidence type="ECO:0000313" key="9">
    <source>
        <dbReference type="EMBL" id="EWT04899.1"/>
    </source>
</evidence>
<dbReference type="PATRIC" id="fig|584657.3.peg.3211"/>
<dbReference type="InterPro" id="IPR035994">
    <property type="entry name" value="Nucleoside_phosphorylase_sf"/>
</dbReference>
<dbReference type="AlphaFoldDB" id="W9GLX3"/>
<evidence type="ECO:0000256" key="5">
    <source>
        <dbReference type="ARBA" id="ARBA00022679"/>
    </source>
</evidence>